<dbReference type="Pfam" id="PF01381">
    <property type="entry name" value="HTH_3"/>
    <property type="match status" value="1"/>
</dbReference>
<dbReference type="InterPro" id="IPR050807">
    <property type="entry name" value="TransReg_Diox_bact_type"/>
</dbReference>
<dbReference type="CDD" id="cd00093">
    <property type="entry name" value="HTH_XRE"/>
    <property type="match status" value="1"/>
</dbReference>
<evidence type="ECO:0000313" key="6">
    <source>
        <dbReference type="Proteomes" id="UP000478090"/>
    </source>
</evidence>
<protein>
    <submittedName>
        <fullName evidence="5">Helix-turn-helix domain-containing protein</fullName>
    </submittedName>
</protein>
<dbReference type="PANTHER" id="PTHR46797:SF23">
    <property type="entry name" value="HTH-TYPE TRANSCRIPTIONAL REGULATOR SUTR"/>
    <property type="match status" value="1"/>
</dbReference>
<name>A0ABW9VGL4_9BURK</name>
<dbReference type="EMBL" id="WWCM01000002">
    <property type="protein sequence ID" value="MYM38651.1"/>
    <property type="molecule type" value="Genomic_DNA"/>
</dbReference>
<comment type="caution">
    <text evidence="5">The sequence shown here is derived from an EMBL/GenBank/DDBJ whole genome shotgun (WGS) entry which is preliminary data.</text>
</comment>
<gene>
    <name evidence="5" type="ORF">GTP27_04840</name>
</gene>
<organism evidence="5 6">
    <name type="scientific">Duganella qianjiadongensis</name>
    <dbReference type="NCBI Taxonomy" id="2692176"/>
    <lineage>
        <taxon>Bacteria</taxon>
        <taxon>Pseudomonadati</taxon>
        <taxon>Pseudomonadota</taxon>
        <taxon>Betaproteobacteria</taxon>
        <taxon>Burkholderiales</taxon>
        <taxon>Oxalobacteraceae</taxon>
        <taxon>Telluria group</taxon>
        <taxon>Duganella</taxon>
    </lineage>
</organism>
<dbReference type="InterPro" id="IPR001387">
    <property type="entry name" value="Cro/C1-type_HTH"/>
</dbReference>
<dbReference type="SMART" id="SM00530">
    <property type="entry name" value="HTH_XRE"/>
    <property type="match status" value="1"/>
</dbReference>
<keyword evidence="2" id="KW-0238">DNA-binding</keyword>
<feature type="domain" description="HTH cro/C1-type" evidence="4">
    <location>
        <begin position="21"/>
        <end position="75"/>
    </location>
</feature>
<proteinExistence type="predicted"/>
<accession>A0ABW9VGL4</accession>
<keyword evidence="6" id="KW-1185">Reference proteome</keyword>
<sequence length="81" mass="8812">MPRTSVKVDFDSSLVALGASIRAKRRQLHLSQEALADSSGLDRAHMGKIERGERNVSVLNVLRIARALDMTAAELLDAAKL</sequence>
<keyword evidence="3" id="KW-0804">Transcription</keyword>
<dbReference type="RefSeq" id="WP_161038033.1">
    <property type="nucleotide sequence ID" value="NZ_WWCM01000002.1"/>
</dbReference>
<evidence type="ECO:0000256" key="2">
    <source>
        <dbReference type="ARBA" id="ARBA00023125"/>
    </source>
</evidence>
<evidence type="ECO:0000256" key="3">
    <source>
        <dbReference type="ARBA" id="ARBA00023163"/>
    </source>
</evidence>
<dbReference type="PROSITE" id="PS50943">
    <property type="entry name" value="HTH_CROC1"/>
    <property type="match status" value="1"/>
</dbReference>
<evidence type="ECO:0000256" key="1">
    <source>
        <dbReference type="ARBA" id="ARBA00023015"/>
    </source>
</evidence>
<reference evidence="5 6" key="1">
    <citation type="submission" date="2019-12" db="EMBL/GenBank/DDBJ databases">
        <title>Novel species isolated from a subtropical stream in China.</title>
        <authorList>
            <person name="Lu H."/>
        </authorList>
    </citation>
    <scope>NUCLEOTIDE SEQUENCE [LARGE SCALE GENOMIC DNA]</scope>
    <source>
        <strain evidence="5 6">CY13W</strain>
    </source>
</reference>
<dbReference type="PANTHER" id="PTHR46797">
    <property type="entry name" value="HTH-TYPE TRANSCRIPTIONAL REGULATOR"/>
    <property type="match status" value="1"/>
</dbReference>
<evidence type="ECO:0000259" key="4">
    <source>
        <dbReference type="PROSITE" id="PS50943"/>
    </source>
</evidence>
<evidence type="ECO:0000313" key="5">
    <source>
        <dbReference type="EMBL" id="MYM38651.1"/>
    </source>
</evidence>
<keyword evidence="1" id="KW-0805">Transcription regulation</keyword>
<dbReference type="Gene3D" id="1.10.260.40">
    <property type="entry name" value="lambda repressor-like DNA-binding domains"/>
    <property type="match status" value="1"/>
</dbReference>
<dbReference type="SUPFAM" id="SSF47413">
    <property type="entry name" value="lambda repressor-like DNA-binding domains"/>
    <property type="match status" value="1"/>
</dbReference>
<dbReference type="InterPro" id="IPR010982">
    <property type="entry name" value="Lambda_DNA-bd_dom_sf"/>
</dbReference>
<dbReference type="Proteomes" id="UP000478090">
    <property type="component" value="Unassembled WGS sequence"/>
</dbReference>